<dbReference type="InterPro" id="IPR036424">
    <property type="entry name" value="UPP_synth-like_sf"/>
</dbReference>
<feature type="binding site" evidence="2">
    <location>
        <position position="44"/>
    </location>
    <ligand>
        <name>substrate</name>
    </ligand>
</feature>
<keyword evidence="2" id="KW-0479">Metal-binding</keyword>
<keyword evidence="1 2" id="KW-0808">Transferase</keyword>
<dbReference type="EC" id="2.5.1.-" evidence="2"/>
<dbReference type="Proteomes" id="UP000004322">
    <property type="component" value="Unassembled WGS sequence"/>
</dbReference>
<dbReference type="InterPro" id="IPR001441">
    <property type="entry name" value="UPP_synth-like"/>
</dbReference>
<sequence length="251" mass="28778">MAVFKFKKKQETQILEKIPKHIGIIMDGNGRWAKKRLQPRVMGHKAGMDALQRVTIKASELGVKVLTVYAFSTENWSRPADEVKFIMNLPVEFFDKYVPELHKNNVRVQVIGDTSKLPQATFEAMERACTKTQHNSGLILNFALNYGGRAEITTAVKALAQEVKDGHLQPEAIDEDLIARHLMTKALPYLYRDPDLIIRTSGELRLSNFLPWQAAYSEFYFTKVLWPDFNEDELVKAIAEFNHRQRRFGGV</sequence>
<protein>
    <recommendedName>
        <fullName evidence="2">Isoprenyl transferase</fullName>
        <ecNumber evidence="2">2.5.1.-</ecNumber>
    </recommendedName>
</protein>
<comment type="subunit">
    <text evidence="2">Homodimer.</text>
</comment>
<feature type="binding site" evidence="2">
    <location>
        <position position="199"/>
    </location>
    <ligand>
        <name>substrate</name>
    </ligand>
</feature>
<dbReference type="STRING" id="873449.STRCR_0207"/>
<dbReference type="Pfam" id="PF01255">
    <property type="entry name" value="Prenyltransf"/>
    <property type="match status" value="1"/>
</dbReference>
<feature type="binding site" evidence="2">
    <location>
        <position position="32"/>
    </location>
    <ligand>
        <name>substrate</name>
    </ligand>
</feature>
<evidence type="ECO:0000313" key="4">
    <source>
        <dbReference type="Proteomes" id="UP000004322"/>
    </source>
</evidence>
<feature type="binding site" evidence="2">
    <location>
        <position position="27"/>
    </location>
    <ligand>
        <name>Mg(2+)</name>
        <dbReference type="ChEBI" id="CHEBI:18420"/>
    </ligand>
</feature>
<evidence type="ECO:0000313" key="3">
    <source>
        <dbReference type="EMBL" id="EHI74123.1"/>
    </source>
</evidence>
<dbReference type="NCBIfam" id="NF011405">
    <property type="entry name" value="PRK14830.1"/>
    <property type="match status" value="1"/>
</dbReference>
<dbReference type="NCBIfam" id="TIGR00055">
    <property type="entry name" value="uppS"/>
    <property type="match status" value="1"/>
</dbReference>
<dbReference type="PANTHER" id="PTHR10291">
    <property type="entry name" value="DEHYDRODOLICHYL DIPHOSPHATE SYNTHASE FAMILY MEMBER"/>
    <property type="match status" value="1"/>
</dbReference>
<dbReference type="SUPFAM" id="SSF64005">
    <property type="entry name" value="Undecaprenyl diphosphate synthase"/>
    <property type="match status" value="1"/>
</dbReference>
<feature type="binding site" evidence="2">
    <location>
        <begin position="72"/>
        <end position="74"/>
    </location>
    <ligand>
        <name>substrate</name>
    </ligand>
</feature>
<comment type="cofactor">
    <cofactor evidence="2">
        <name>Mg(2+)</name>
        <dbReference type="ChEBI" id="CHEBI:18420"/>
    </cofactor>
    <text evidence="2">Binds 2 magnesium ions per subunit.</text>
</comment>
<dbReference type="AlphaFoldDB" id="G5JNQ0"/>
<evidence type="ECO:0000256" key="2">
    <source>
        <dbReference type="HAMAP-Rule" id="MF_01139"/>
    </source>
</evidence>
<feature type="active site" description="Proton acceptor" evidence="2">
    <location>
        <position position="75"/>
    </location>
</feature>
<comment type="similarity">
    <text evidence="2">Belongs to the UPP synthase family.</text>
</comment>
<dbReference type="PROSITE" id="PS01066">
    <property type="entry name" value="UPP_SYNTHASE"/>
    <property type="match status" value="1"/>
</dbReference>
<feature type="binding site" evidence="2">
    <location>
        <position position="78"/>
    </location>
    <ligand>
        <name>substrate</name>
    </ligand>
</feature>
<dbReference type="GO" id="GO:0030145">
    <property type="term" value="F:manganese ion binding"/>
    <property type="evidence" value="ECO:0007669"/>
    <property type="project" value="TreeGrafter"/>
</dbReference>
<dbReference type="GO" id="GO:0000287">
    <property type="term" value="F:magnesium ion binding"/>
    <property type="evidence" value="ECO:0007669"/>
    <property type="project" value="UniProtKB-UniRule"/>
</dbReference>
<dbReference type="HAMAP" id="MF_01139">
    <property type="entry name" value="ISPT"/>
    <property type="match status" value="1"/>
</dbReference>
<proteinExistence type="inferred from homology"/>
<gene>
    <name evidence="3" type="primary">uppS</name>
    <name evidence="3" type="ORF">STRCR_0207</name>
</gene>
<feature type="binding site" evidence="2">
    <location>
        <begin position="205"/>
        <end position="207"/>
    </location>
    <ligand>
        <name>substrate</name>
    </ligand>
</feature>
<dbReference type="GO" id="GO:0005829">
    <property type="term" value="C:cytosol"/>
    <property type="evidence" value="ECO:0007669"/>
    <property type="project" value="TreeGrafter"/>
</dbReference>
<feature type="active site" evidence="2">
    <location>
        <position position="27"/>
    </location>
</feature>
<keyword evidence="2" id="KW-0460">Magnesium</keyword>
<comment type="function">
    <text evidence="2">Catalyzes the condensation of isopentenyl diphosphate (IPP) with allylic pyrophosphates generating different type of terpenoids.</text>
</comment>
<dbReference type="GO" id="GO:0016094">
    <property type="term" value="P:polyprenol biosynthetic process"/>
    <property type="evidence" value="ECO:0007669"/>
    <property type="project" value="TreeGrafter"/>
</dbReference>
<reference evidence="3" key="1">
    <citation type="submission" date="2011-07" db="EMBL/GenBank/DDBJ databases">
        <authorList>
            <person name="Stanhope M.J."/>
            <person name="Durkin A.S."/>
            <person name="Hostetler J."/>
            <person name="Kim M."/>
            <person name="Radune D."/>
            <person name="Singh I."/>
            <person name="Town C.D."/>
        </authorList>
    </citation>
    <scope>NUCLEOTIDE SEQUENCE [LARGE SCALE GENOMIC DNA]</scope>
    <source>
        <strain evidence="3">HS-6</strain>
    </source>
</reference>
<dbReference type="CDD" id="cd00475">
    <property type="entry name" value="Cis_IPPS"/>
    <property type="match status" value="1"/>
</dbReference>
<dbReference type="GO" id="GO:0008834">
    <property type="term" value="F:ditrans,polycis-undecaprenyl-diphosphate synthase [(2E,6E)-farnesyl-diphosphate specific] activity"/>
    <property type="evidence" value="ECO:0007669"/>
    <property type="project" value="TreeGrafter"/>
</dbReference>
<name>G5JNQ0_STRCG</name>
<dbReference type="eggNOG" id="COG0020">
    <property type="taxonomic scope" value="Bacteria"/>
</dbReference>
<comment type="caution">
    <text evidence="3">The sequence shown here is derived from an EMBL/GenBank/DDBJ whole genome shotgun (WGS) entry which is preliminary data.</text>
</comment>
<dbReference type="RefSeq" id="WP_004226957.1">
    <property type="nucleotide sequence ID" value="NZ_AEUV02000002.1"/>
</dbReference>
<feature type="binding site" evidence="2">
    <location>
        <begin position="28"/>
        <end position="31"/>
    </location>
    <ligand>
        <name>substrate</name>
    </ligand>
</feature>
<evidence type="ECO:0000256" key="1">
    <source>
        <dbReference type="ARBA" id="ARBA00022679"/>
    </source>
</evidence>
<dbReference type="OrthoDB" id="4191603at2"/>
<dbReference type="PANTHER" id="PTHR10291:SF0">
    <property type="entry name" value="DEHYDRODOLICHYL DIPHOSPHATE SYNTHASE 2"/>
    <property type="match status" value="1"/>
</dbReference>
<dbReference type="EMBL" id="AEUV02000002">
    <property type="protein sequence ID" value="EHI74123.1"/>
    <property type="molecule type" value="Genomic_DNA"/>
</dbReference>
<organism evidence="3 4">
    <name type="scientific">Streptococcus criceti HS-6</name>
    <dbReference type="NCBI Taxonomy" id="873449"/>
    <lineage>
        <taxon>Bacteria</taxon>
        <taxon>Bacillati</taxon>
        <taxon>Bacillota</taxon>
        <taxon>Bacilli</taxon>
        <taxon>Lactobacillales</taxon>
        <taxon>Streptococcaceae</taxon>
        <taxon>Streptococcus</taxon>
    </lineage>
</organism>
<accession>G5JNQ0</accession>
<keyword evidence="4" id="KW-1185">Reference proteome</keyword>
<dbReference type="InterPro" id="IPR018520">
    <property type="entry name" value="UPP_synth-like_CS"/>
</dbReference>
<feature type="binding site" evidence="2">
    <location>
        <position position="218"/>
    </location>
    <ligand>
        <name>Mg(2+)</name>
        <dbReference type="ChEBI" id="CHEBI:18420"/>
    </ligand>
</feature>
<feature type="binding site" evidence="2">
    <location>
        <position position="40"/>
    </location>
    <ligand>
        <name>substrate</name>
    </ligand>
</feature>
<dbReference type="FunFam" id="3.40.1180.10:FF:000001">
    <property type="entry name" value="(2E,6E)-farnesyl-diphosphate-specific ditrans,polycis-undecaprenyl-diphosphate synthase"/>
    <property type="match status" value="1"/>
</dbReference>
<dbReference type="Gene3D" id="3.40.1180.10">
    <property type="entry name" value="Decaprenyl diphosphate synthase-like"/>
    <property type="match status" value="1"/>
</dbReference>
<feature type="binding site" evidence="2">
    <location>
        <position position="76"/>
    </location>
    <ligand>
        <name>substrate</name>
    </ligand>
</feature>